<evidence type="ECO:0000256" key="3">
    <source>
        <dbReference type="RuleBase" id="RU362119"/>
    </source>
</evidence>
<dbReference type="Pfam" id="PF00149">
    <property type="entry name" value="Metallophos"/>
    <property type="match status" value="1"/>
</dbReference>
<keyword evidence="3" id="KW-0547">Nucleotide-binding</keyword>
<evidence type="ECO:0000313" key="7">
    <source>
        <dbReference type="Proteomes" id="UP000809349"/>
    </source>
</evidence>
<dbReference type="InterPro" id="IPR011990">
    <property type="entry name" value="TPR-like_helical_dom_sf"/>
</dbReference>
<evidence type="ECO:0000313" key="6">
    <source>
        <dbReference type="EMBL" id="MBZ2207561.1"/>
    </source>
</evidence>
<evidence type="ECO:0000256" key="2">
    <source>
        <dbReference type="ARBA" id="ARBA00022729"/>
    </source>
</evidence>
<comment type="similarity">
    <text evidence="1 3">Belongs to the 5'-nucleotidase family.</text>
</comment>
<reference evidence="6 7" key="1">
    <citation type="submission" date="2021-08" db="EMBL/GenBank/DDBJ databases">
        <title>Massilia sp. R798.</title>
        <authorList>
            <person name="Baek J.H."/>
            <person name="Jung H.S."/>
            <person name="Kim K.R."/>
            <person name="Jeon C.O."/>
        </authorList>
    </citation>
    <scope>NUCLEOTIDE SEQUENCE [LARGE SCALE GENOMIC DNA]</scope>
    <source>
        <strain evidence="6 7">R798</strain>
    </source>
</reference>
<comment type="caution">
    <text evidence="6">The sequence shown here is derived from an EMBL/GenBank/DDBJ whole genome shotgun (WGS) entry which is preliminary data.</text>
</comment>
<dbReference type="InterPro" id="IPR029052">
    <property type="entry name" value="Metallo-depent_PP-like"/>
</dbReference>
<dbReference type="SUPFAM" id="SSF55816">
    <property type="entry name" value="5'-nucleotidase (syn. UDP-sugar hydrolase), C-terminal domain"/>
    <property type="match status" value="1"/>
</dbReference>
<keyword evidence="3" id="KW-0378">Hydrolase</keyword>
<dbReference type="Gene3D" id="1.25.40.10">
    <property type="entry name" value="Tetratricopeptide repeat domain"/>
    <property type="match status" value="1"/>
</dbReference>
<dbReference type="SUPFAM" id="SSF56300">
    <property type="entry name" value="Metallo-dependent phosphatases"/>
    <property type="match status" value="1"/>
</dbReference>
<dbReference type="SUPFAM" id="SSF81901">
    <property type="entry name" value="HCP-like"/>
    <property type="match status" value="1"/>
</dbReference>
<organism evidence="6 7">
    <name type="scientific">Massilia soli</name>
    <dbReference type="NCBI Taxonomy" id="2792854"/>
    <lineage>
        <taxon>Bacteria</taxon>
        <taxon>Pseudomonadati</taxon>
        <taxon>Pseudomonadota</taxon>
        <taxon>Betaproteobacteria</taxon>
        <taxon>Burkholderiales</taxon>
        <taxon>Oxalobacteraceae</taxon>
        <taxon>Telluria group</taxon>
        <taxon>Massilia</taxon>
    </lineage>
</organism>
<dbReference type="InterPro" id="IPR036907">
    <property type="entry name" value="5'-Nucleotdase_C_sf"/>
</dbReference>
<dbReference type="Pfam" id="PF02872">
    <property type="entry name" value="5_nucleotid_C"/>
    <property type="match status" value="1"/>
</dbReference>
<dbReference type="PANTHER" id="PTHR11575">
    <property type="entry name" value="5'-NUCLEOTIDASE-RELATED"/>
    <property type="match status" value="1"/>
</dbReference>
<dbReference type="PROSITE" id="PS00786">
    <property type="entry name" value="5_NUCLEOTIDASE_2"/>
    <property type="match status" value="1"/>
</dbReference>
<accession>A0ABS7SN10</accession>
<protein>
    <submittedName>
        <fullName evidence="6">Bifunctional 2',3'-cyclic-nucleotide 2'-phosphodiesterase/3'-nucleotidase</fullName>
    </submittedName>
</protein>
<dbReference type="Gene3D" id="3.60.21.10">
    <property type="match status" value="1"/>
</dbReference>
<dbReference type="PRINTS" id="PR01607">
    <property type="entry name" value="APYRASEFAMLY"/>
</dbReference>
<dbReference type="InterPro" id="IPR006146">
    <property type="entry name" value="5'-Nucleotdase_CS"/>
</dbReference>
<dbReference type="PROSITE" id="PS51257">
    <property type="entry name" value="PROKAR_LIPOPROTEIN"/>
    <property type="match status" value="1"/>
</dbReference>
<feature type="domain" description="Calcineurin-like phosphoesterase" evidence="4">
    <location>
        <begin position="37"/>
        <end position="289"/>
    </location>
</feature>
<dbReference type="NCBIfam" id="NF006938">
    <property type="entry name" value="PRK09420.1"/>
    <property type="match status" value="1"/>
</dbReference>
<dbReference type="EMBL" id="JAFBIL020000003">
    <property type="protein sequence ID" value="MBZ2207561.1"/>
    <property type="molecule type" value="Genomic_DNA"/>
</dbReference>
<evidence type="ECO:0000259" key="5">
    <source>
        <dbReference type="Pfam" id="PF02872"/>
    </source>
</evidence>
<gene>
    <name evidence="6" type="ORF">I4X03_009850</name>
</gene>
<keyword evidence="2 3" id="KW-0732">Signal</keyword>
<proteinExistence type="inferred from homology"/>
<dbReference type="Gene3D" id="3.90.780.10">
    <property type="entry name" value="5'-Nucleotidase, C-terminal domain"/>
    <property type="match status" value="1"/>
</dbReference>
<feature type="chain" id="PRO_5044979092" evidence="3">
    <location>
        <begin position="24"/>
        <end position="775"/>
    </location>
</feature>
<keyword evidence="7" id="KW-1185">Reference proteome</keyword>
<sequence length="775" mass="82947">MRYQIYTLLVPALLSACATTAVGIPAGSRATVALLETTDLHSNVVGYDYYKLAPDASLGFDRTATLIAEARSQYANTLLLDNGDTIQGTALSDYEALVAPRACGQVISIYKAMNHLRFDGGGIGNHEFNYGLAHLSQVTGNRFDVDGVDPAKPRCAGPAFPQVLANVYSLKTRQPLFAPYHIIDKTITAQDAAGKPFTATLKVGIIGFAPPTIMSWDKRWLDGKVYTEGVRESAQKYIPEMRAKGAELIVAISHGGLDASPYSPTMENANYYLAQVPGVDAMLIGHSHQVFPNAKSTAAQFNLPGVDKAKGLVHGVPTVMANLWGKHLGVIGLQLAHDGRRWVVDKPATTVEARGAQHPDKRYVAADPAVAALVAEEHEATIRYVKTPVGVTGFRMSTYFADVGDVSAMAVVNLAQADYVTNYVKTSLPQYANLPVLSMSAPFKSGNAGVTDFTDVAAGSLALNNAADLYLYPNALYAVKVNGLELKAWLEHSAGRFNTIDPARKEPQELVNPAFASYNFDTLTSPDVRYQIDVTRPVGNRIQNLSYRGKPVGAADEFLVATNNYRASGGGGFPGLDGSKTVIASPDNNREVLIAYVKQTRSLTRADHGANRSWSFAKVKTAGPVVFHSAPGLTALAHEAGLRHVSQLRADDGAGKGFALYAIDLSQSAAAAANRLGKSGAAARSGSPDAAKAIQASAHAGEPNAMFLLSNMLYAAENLEEARKWLEAAVARDHPEAMQQKAMALRDGSMGFERDEHQAAVLIKEMAHAMRHRAQ</sequence>
<dbReference type="InterPro" id="IPR004843">
    <property type="entry name" value="Calcineurin-like_PHP"/>
</dbReference>
<feature type="domain" description="5'-Nucleotidase C-terminal" evidence="5">
    <location>
        <begin position="448"/>
        <end position="576"/>
    </location>
</feature>
<dbReference type="PANTHER" id="PTHR11575:SF6">
    <property type="entry name" value="2',3'-CYCLIC-NUCLEOTIDE 2'-PHOSPHODIESTERASE_3'-NUCLEOTIDASE"/>
    <property type="match status" value="1"/>
</dbReference>
<evidence type="ECO:0000259" key="4">
    <source>
        <dbReference type="Pfam" id="PF00149"/>
    </source>
</evidence>
<feature type="signal peptide" evidence="3">
    <location>
        <begin position="1"/>
        <end position="23"/>
    </location>
</feature>
<dbReference type="InterPro" id="IPR008334">
    <property type="entry name" value="5'-Nucleotdase_C"/>
</dbReference>
<evidence type="ECO:0000256" key="1">
    <source>
        <dbReference type="ARBA" id="ARBA00006654"/>
    </source>
</evidence>
<dbReference type="Proteomes" id="UP000809349">
    <property type="component" value="Unassembled WGS sequence"/>
</dbReference>
<dbReference type="InterPro" id="IPR006179">
    <property type="entry name" value="5_nucleotidase/apyrase"/>
</dbReference>
<name>A0ABS7SN10_9BURK</name>